<keyword evidence="4 9" id="KW-0132">Cell division</keyword>
<gene>
    <name evidence="11" type="ORF">LLUT_LOCUS26404</name>
</gene>
<dbReference type="InterPro" id="IPR013255">
    <property type="entry name" value="Spc25_C"/>
</dbReference>
<dbReference type="PANTHER" id="PTHR14281">
    <property type="entry name" value="KINETOCHORE PROTEIN SPC25-RELATED"/>
    <property type="match status" value="1"/>
</dbReference>
<organism evidence="11 12">
    <name type="scientific">Lupinus luteus</name>
    <name type="common">European yellow lupine</name>
    <dbReference type="NCBI Taxonomy" id="3873"/>
    <lineage>
        <taxon>Eukaryota</taxon>
        <taxon>Viridiplantae</taxon>
        <taxon>Streptophyta</taxon>
        <taxon>Embryophyta</taxon>
        <taxon>Tracheophyta</taxon>
        <taxon>Spermatophyta</taxon>
        <taxon>Magnoliopsida</taxon>
        <taxon>eudicotyledons</taxon>
        <taxon>Gunneridae</taxon>
        <taxon>Pentapetalae</taxon>
        <taxon>rosids</taxon>
        <taxon>fabids</taxon>
        <taxon>Fabales</taxon>
        <taxon>Fabaceae</taxon>
        <taxon>Papilionoideae</taxon>
        <taxon>50 kb inversion clade</taxon>
        <taxon>genistoids sensu lato</taxon>
        <taxon>core genistoids</taxon>
        <taxon>Genisteae</taxon>
        <taxon>Lupinus</taxon>
    </lineage>
</organism>
<keyword evidence="3 9" id="KW-0158">Chromosome</keyword>
<evidence type="ECO:0000313" key="11">
    <source>
        <dbReference type="EMBL" id="CAL0325344.1"/>
    </source>
</evidence>
<dbReference type="GO" id="GO:0031262">
    <property type="term" value="C:Ndc80 complex"/>
    <property type="evidence" value="ECO:0007669"/>
    <property type="project" value="InterPro"/>
</dbReference>
<name>A0AAV1XWM4_LUPLU</name>
<sequence>MESLTRICEREIPLQISKTDVSTASYLKSLELVWARAQETARFQVQLQEVKGILRNAEADLIKALALKTRKEAKRLALKDAIASPKGRIEHLKTSIQEQQAKNQHYATLLSQQSLVLNCEPSLGGTEELIHELNNTNGLFKFVRVMRRKFQEALAQGTTVEIFYSFR</sequence>
<accession>A0AAV1XWM4</accession>
<comment type="function">
    <text evidence="9">Acts as a component of the essential kinetochore-associated NDC80 complex, which is required for chromosome segregation and spindle checkpoint activity.</text>
</comment>
<dbReference type="GO" id="GO:0051301">
    <property type="term" value="P:cell division"/>
    <property type="evidence" value="ECO:0007669"/>
    <property type="project" value="UniProtKB-UniRule"/>
</dbReference>
<proteinExistence type="inferred from homology"/>
<feature type="domain" description="Chromosome segregation protein Spc25 C-terminal" evidence="10">
    <location>
        <begin position="96"/>
        <end position="151"/>
    </location>
</feature>
<keyword evidence="7 9" id="KW-0131">Cell cycle</keyword>
<evidence type="ECO:0000313" key="12">
    <source>
        <dbReference type="Proteomes" id="UP001497480"/>
    </source>
</evidence>
<dbReference type="GO" id="GO:0007059">
    <property type="term" value="P:chromosome segregation"/>
    <property type="evidence" value="ECO:0007669"/>
    <property type="project" value="InterPro"/>
</dbReference>
<keyword evidence="8 9" id="KW-0137">Centromere</keyword>
<comment type="subunit">
    <text evidence="9">Component of the NDC80 complex.</text>
</comment>
<comment type="subcellular location">
    <subcellularLocation>
        <location evidence="1">Chromosome</location>
        <location evidence="1">Centromere</location>
    </subcellularLocation>
    <subcellularLocation>
        <location evidence="9">Nucleus</location>
    </subcellularLocation>
    <subcellularLocation>
        <location evidence="9">Chromosome</location>
        <location evidence="9">Centromere</location>
        <location evidence="9">Kinetochore</location>
    </subcellularLocation>
</comment>
<dbReference type="GO" id="GO:0005634">
    <property type="term" value="C:nucleus"/>
    <property type="evidence" value="ECO:0007669"/>
    <property type="project" value="UniProtKB-SubCell"/>
</dbReference>
<dbReference type="Gene3D" id="3.30.457.50">
    <property type="entry name" value="Chromosome segregation protein Spc25"/>
    <property type="match status" value="1"/>
</dbReference>
<dbReference type="InterPro" id="IPR045143">
    <property type="entry name" value="Spc25"/>
</dbReference>
<evidence type="ECO:0000256" key="2">
    <source>
        <dbReference type="ARBA" id="ARBA00006379"/>
    </source>
</evidence>
<evidence type="ECO:0000256" key="5">
    <source>
        <dbReference type="ARBA" id="ARBA00022776"/>
    </source>
</evidence>
<evidence type="ECO:0000256" key="4">
    <source>
        <dbReference type="ARBA" id="ARBA00022618"/>
    </source>
</evidence>
<keyword evidence="12" id="KW-1185">Reference proteome</keyword>
<keyword evidence="5 9" id="KW-0498">Mitosis</keyword>
<evidence type="ECO:0000259" key="10">
    <source>
        <dbReference type="Pfam" id="PF08234"/>
    </source>
</evidence>
<evidence type="ECO:0000256" key="8">
    <source>
        <dbReference type="ARBA" id="ARBA00023328"/>
    </source>
</evidence>
<dbReference type="AlphaFoldDB" id="A0AAV1XWM4"/>
<dbReference type="PANTHER" id="PTHR14281:SF0">
    <property type="entry name" value="KINETOCHORE PROTEIN SPC25"/>
    <property type="match status" value="1"/>
</dbReference>
<evidence type="ECO:0000256" key="1">
    <source>
        <dbReference type="ARBA" id="ARBA00004584"/>
    </source>
</evidence>
<keyword evidence="9" id="KW-0539">Nucleus</keyword>
<keyword evidence="6" id="KW-0175">Coiled coil</keyword>
<comment type="similarity">
    <text evidence="2 9">Belongs to the SPC25 family.</text>
</comment>
<comment type="caution">
    <text evidence="11">The sequence shown here is derived from an EMBL/GenBank/DDBJ whole genome shotgun (WGS) entry which is preliminary data.</text>
</comment>
<evidence type="ECO:0000256" key="6">
    <source>
        <dbReference type="ARBA" id="ARBA00023054"/>
    </source>
</evidence>
<dbReference type="Proteomes" id="UP001497480">
    <property type="component" value="Unassembled WGS sequence"/>
</dbReference>
<dbReference type="Pfam" id="PF08234">
    <property type="entry name" value="Spindle_Spc25"/>
    <property type="match status" value="1"/>
</dbReference>
<keyword evidence="9" id="KW-0995">Kinetochore</keyword>
<evidence type="ECO:0000256" key="7">
    <source>
        <dbReference type="ARBA" id="ARBA00023306"/>
    </source>
</evidence>
<protein>
    <recommendedName>
        <fullName evidence="9">Kinetochore protein SPC25</fullName>
    </recommendedName>
</protein>
<dbReference type="EMBL" id="CAXHTB010000018">
    <property type="protein sequence ID" value="CAL0325344.1"/>
    <property type="molecule type" value="Genomic_DNA"/>
</dbReference>
<reference evidence="11 12" key="1">
    <citation type="submission" date="2024-03" db="EMBL/GenBank/DDBJ databases">
        <authorList>
            <person name="Martinez-Hernandez J."/>
        </authorList>
    </citation>
    <scope>NUCLEOTIDE SEQUENCE [LARGE SCALE GENOMIC DNA]</scope>
</reference>
<evidence type="ECO:0000256" key="3">
    <source>
        <dbReference type="ARBA" id="ARBA00022454"/>
    </source>
</evidence>
<evidence type="ECO:0000256" key="9">
    <source>
        <dbReference type="RuleBase" id="RU367150"/>
    </source>
</evidence>